<gene>
    <name evidence="1" type="ORF">GMARGA_LOCUS26490</name>
</gene>
<reference evidence="1 2" key="1">
    <citation type="submission" date="2021-06" db="EMBL/GenBank/DDBJ databases">
        <authorList>
            <person name="Kallberg Y."/>
            <person name="Tangrot J."/>
            <person name="Rosling A."/>
        </authorList>
    </citation>
    <scope>NUCLEOTIDE SEQUENCE [LARGE SCALE GENOMIC DNA]</scope>
    <source>
        <strain evidence="1 2">120-4 pot B 10/14</strain>
    </source>
</reference>
<accession>A0ABN7W5B2</accession>
<evidence type="ECO:0000313" key="2">
    <source>
        <dbReference type="Proteomes" id="UP000789901"/>
    </source>
</evidence>
<keyword evidence="2" id="KW-1185">Reference proteome</keyword>
<sequence>MGRSYHKIARSIPVTLQNLEITFDMALEIIELVLKVDGCDDEFLEVVTMYAKKSSGYFRTLKLWGFGIKFSVEAVENYS</sequence>
<proteinExistence type="predicted"/>
<evidence type="ECO:0000313" key="1">
    <source>
        <dbReference type="EMBL" id="CAG8816253.1"/>
    </source>
</evidence>
<dbReference type="EMBL" id="CAJVQB010030951">
    <property type="protein sequence ID" value="CAG8816253.1"/>
    <property type="molecule type" value="Genomic_DNA"/>
</dbReference>
<comment type="caution">
    <text evidence="1">The sequence shown here is derived from an EMBL/GenBank/DDBJ whole genome shotgun (WGS) entry which is preliminary data.</text>
</comment>
<protein>
    <submittedName>
        <fullName evidence="1">3224_t:CDS:1</fullName>
    </submittedName>
</protein>
<organism evidence="1 2">
    <name type="scientific">Gigaspora margarita</name>
    <dbReference type="NCBI Taxonomy" id="4874"/>
    <lineage>
        <taxon>Eukaryota</taxon>
        <taxon>Fungi</taxon>
        <taxon>Fungi incertae sedis</taxon>
        <taxon>Mucoromycota</taxon>
        <taxon>Glomeromycotina</taxon>
        <taxon>Glomeromycetes</taxon>
        <taxon>Diversisporales</taxon>
        <taxon>Gigasporaceae</taxon>
        <taxon>Gigaspora</taxon>
    </lineage>
</organism>
<dbReference type="Proteomes" id="UP000789901">
    <property type="component" value="Unassembled WGS sequence"/>
</dbReference>
<name>A0ABN7W5B2_GIGMA</name>